<proteinExistence type="predicted"/>
<reference evidence="4" key="1">
    <citation type="submission" date="2022-08" db="EMBL/GenBank/DDBJ databases">
        <title>Genome sequencing of Nocardioides sp. STR2.</title>
        <authorList>
            <person name="So Y."/>
        </authorList>
    </citation>
    <scope>NUCLEOTIDE SEQUENCE</scope>
    <source>
        <strain evidence="4">STR2</strain>
    </source>
</reference>
<protein>
    <submittedName>
        <fullName evidence="4">LysM domain-containing protein</fullName>
    </submittedName>
</protein>
<dbReference type="PANTHER" id="PTHR34700">
    <property type="entry name" value="POTASSIUM BINDING PROTEIN KBP"/>
    <property type="match status" value="1"/>
</dbReference>
<dbReference type="Proteomes" id="UP001074726">
    <property type="component" value="Unassembled WGS sequence"/>
</dbReference>
<gene>
    <name evidence="4" type="ORF">NYO98_04015</name>
</gene>
<evidence type="ECO:0000313" key="4">
    <source>
        <dbReference type="EMBL" id="MCY4725434.1"/>
    </source>
</evidence>
<evidence type="ECO:0000313" key="5">
    <source>
        <dbReference type="Proteomes" id="UP001074726"/>
    </source>
</evidence>
<feature type="transmembrane region" description="Helical" evidence="2">
    <location>
        <begin position="12"/>
        <end position="36"/>
    </location>
</feature>
<dbReference type="SMART" id="SM00257">
    <property type="entry name" value="LysM"/>
    <property type="match status" value="1"/>
</dbReference>
<feature type="transmembrane region" description="Helical" evidence="2">
    <location>
        <begin position="90"/>
        <end position="109"/>
    </location>
</feature>
<dbReference type="EMBL" id="JAPPUX010000001">
    <property type="protein sequence ID" value="MCY4725434.1"/>
    <property type="molecule type" value="Genomic_DNA"/>
</dbReference>
<feature type="transmembrane region" description="Helical" evidence="2">
    <location>
        <begin position="48"/>
        <end position="78"/>
    </location>
</feature>
<feature type="domain" description="LysM" evidence="3">
    <location>
        <begin position="146"/>
        <end position="200"/>
    </location>
</feature>
<dbReference type="InterPro" id="IPR036779">
    <property type="entry name" value="LysM_dom_sf"/>
</dbReference>
<sequence length="214" mass="21690">MSRELVGRARPYAVWVGVTAAATAAALTVPGAWRAAAGASVSAGADQVLVAACATGLALSLAWLWLVTSLTVAQVVAGSVPRGGGAARRLVLLACGVAVAAGTTLPAHASGGGDAEVLVGLPLPERAVASTTTRSPGTAPSPAAQGDHVVRAGDSLWSIARAHPAPGTDVESRWREIWRLNRDVVGADPDLIHPGQALRLPDTEPTAEKDGERR</sequence>
<dbReference type="InterPro" id="IPR018392">
    <property type="entry name" value="LysM"/>
</dbReference>
<organism evidence="4 5">
    <name type="scientific">Nocardioides pini</name>
    <dbReference type="NCBI Taxonomy" id="2975053"/>
    <lineage>
        <taxon>Bacteria</taxon>
        <taxon>Bacillati</taxon>
        <taxon>Actinomycetota</taxon>
        <taxon>Actinomycetes</taxon>
        <taxon>Propionibacteriales</taxon>
        <taxon>Nocardioidaceae</taxon>
        <taxon>Nocardioides</taxon>
    </lineage>
</organism>
<evidence type="ECO:0000256" key="2">
    <source>
        <dbReference type="SAM" id="Phobius"/>
    </source>
</evidence>
<dbReference type="SUPFAM" id="SSF54106">
    <property type="entry name" value="LysM domain"/>
    <property type="match status" value="1"/>
</dbReference>
<keyword evidence="2" id="KW-0472">Membrane</keyword>
<dbReference type="RefSeq" id="WP_268110236.1">
    <property type="nucleotide sequence ID" value="NZ_JAPPUX010000001.1"/>
</dbReference>
<feature type="region of interest" description="Disordered" evidence="1">
    <location>
        <begin position="189"/>
        <end position="214"/>
    </location>
</feature>
<keyword evidence="2" id="KW-0812">Transmembrane</keyword>
<evidence type="ECO:0000256" key="1">
    <source>
        <dbReference type="SAM" id="MobiDB-lite"/>
    </source>
</evidence>
<comment type="caution">
    <text evidence="4">The sequence shown here is derived from an EMBL/GenBank/DDBJ whole genome shotgun (WGS) entry which is preliminary data.</text>
</comment>
<dbReference type="CDD" id="cd00118">
    <property type="entry name" value="LysM"/>
    <property type="match status" value="1"/>
</dbReference>
<keyword evidence="5" id="KW-1185">Reference proteome</keyword>
<dbReference type="PANTHER" id="PTHR34700:SF4">
    <property type="entry name" value="PHAGE-LIKE ELEMENT PBSX PROTEIN XKDP"/>
    <property type="match status" value="1"/>
</dbReference>
<dbReference type="Pfam" id="PF01476">
    <property type="entry name" value="LysM"/>
    <property type="match status" value="1"/>
</dbReference>
<name>A0ABT4C901_9ACTN</name>
<dbReference type="Gene3D" id="3.10.350.10">
    <property type="entry name" value="LysM domain"/>
    <property type="match status" value="1"/>
</dbReference>
<accession>A0ABT4C901</accession>
<keyword evidence="2" id="KW-1133">Transmembrane helix</keyword>
<dbReference type="PROSITE" id="PS51782">
    <property type="entry name" value="LYSM"/>
    <property type="match status" value="1"/>
</dbReference>
<dbReference type="InterPro" id="IPR052196">
    <property type="entry name" value="Bact_Kbp"/>
</dbReference>
<evidence type="ECO:0000259" key="3">
    <source>
        <dbReference type="PROSITE" id="PS51782"/>
    </source>
</evidence>